<dbReference type="AlphaFoldDB" id="A0A0D0RMG6"/>
<reference evidence="2 3" key="1">
    <citation type="submission" date="2018-06" db="EMBL/GenBank/DDBJ databases">
        <authorList>
            <consortium name="Pathogen Informatics"/>
            <person name="Doyle S."/>
        </authorList>
    </citation>
    <scope>NUCLEOTIDE SEQUENCE [LARGE SCALE GENOMIC DNA]</scope>
    <source>
        <strain evidence="2 3">NCTC12195</strain>
    </source>
</reference>
<dbReference type="RefSeq" id="WP_042739370.1">
    <property type="nucleotide sequence ID" value="NZ_BKAX01000020.1"/>
</dbReference>
<protein>
    <submittedName>
        <fullName evidence="1">Accessory Sec system protein Asp2</fullName>
    </submittedName>
    <submittedName>
        <fullName evidence="2">Cytosolic protein</fullName>
    </submittedName>
</protein>
<dbReference type="SUPFAM" id="SSF53474">
    <property type="entry name" value="alpha/beta-Hydrolases"/>
    <property type="match status" value="1"/>
</dbReference>
<dbReference type="STRING" id="1293.SH09_09225"/>
<organism evidence="2 3">
    <name type="scientific">Staphylococcus gallinarum</name>
    <dbReference type="NCBI Taxonomy" id="1293"/>
    <lineage>
        <taxon>Bacteria</taxon>
        <taxon>Bacillati</taxon>
        <taxon>Bacillota</taxon>
        <taxon>Bacilli</taxon>
        <taxon>Bacillales</taxon>
        <taxon>Staphylococcaceae</taxon>
        <taxon>Staphylococcus</taxon>
    </lineage>
</organism>
<dbReference type="InterPro" id="IPR022267">
    <property type="entry name" value="Asp2"/>
</dbReference>
<evidence type="ECO:0000313" key="3">
    <source>
        <dbReference type="Proteomes" id="UP000255277"/>
    </source>
</evidence>
<dbReference type="OrthoDB" id="9768578at2"/>
<dbReference type="InterPro" id="IPR029058">
    <property type="entry name" value="AB_hydrolase_fold"/>
</dbReference>
<dbReference type="Proteomes" id="UP000321057">
    <property type="component" value="Unassembled WGS sequence"/>
</dbReference>
<accession>A0A0D0RMG6</accession>
<evidence type="ECO:0000313" key="4">
    <source>
        <dbReference type="Proteomes" id="UP000321057"/>
    </source>
</evidence>
<evidence type="ECO:0000313" key="1">
    <source>
        <dbReference type="EMBL" id="GEQ07089.1"/>
    </source>
</evidence>
<dbReference type="EMBL" id="BKAX01000020">
    <property type="protein sequence ID" value="GEQ07089.1"/>
    <property type="molecule type" value="Genomic_DNA"/>
</dbReference>
<sequence length="519" mass="59555">MKRKFKALQIGGNDLETLFDSNKKVEWDYFDPAIMQYEENYLDAVRNIIDEHGQFDFVFVQARYSEQLIEMLALVGTPYNTYIDDTYWDTQYEQDNTISELLARPLSYQSEADLHEKLKAVTFSGQYGDKLYPKHCIVSQTFDGDVGFMGNKYLVLSGDFGAELKQVVSWKNNIVCDKHKATQIWPEFVVSEGVELEFTLRIIQSGTVDTIIDEINLDQTQFDEPIIIESRPYDVYASVSLKLRGEGQVKVGAIHKRWSRYDMGEFLFGGQRYVDNNREEFFYYFNPGDLKPPLNVYFSGYRSLEGFEAYFMMNKLNAPFILISDPRVEGGSFYIGSDSYETAIKDVIQDKLSYLGFESDELILSGLSMGSFGALYYGAQLNPSGIIIGKPLVNIGTIADNMRLLRPEDFGTALDVLMTHEQDVTPQDIDRLNNKFWNVMSQSNIANTTFAIAYMQHDDYDAHAYAELFPLLSRQHARVISRGVPGRHNDDSPTITNWFINFYHILLETKFGRVKHEGK</sequence>
<dbReference type="ESTHER" id="staga-a0a0d0rmg6">
    <property type="family name" value="Asp2"/>
</dbReference>
<gene>
    <name evidence="2" type="primary">asp2_3</name>
    <name evidence="1" type="synonym">asp2</name>
    <name evidence="2" type="ORF">NCTC12195_04898</name>
    <name evidence="1" type="ORF">SGA02_29170</name>
</gene>
<dbReference type="Pfam" id="PF16929">
    <property type="entry name" value="Asp2"/>
    <property type="match status" value="1"/>
</dbReference>
<dbReference type="GO" id="GO:0015031">
    <property type="term" value="P:protein transport"/>
    <property type="evidence" value="ECO:0007669"/>
    <property type="project" value="InterPro"/>
</dbReference>
<dbReference type="Proteomes" id="UP000255277">
    <property type="component" value="Unassembled WGS sequence"/>
</dbReference>
<name>A0A0D0RMG6_STAGA</name>
<proteinExistence type="predicted"/>
<dbReference type="NCBIfam" id="TIGR03712">
    <property type="entry name" value="acc_sec_asp2"/>
    <property type="match status" value="1"/>
</dbReference>
<reference evidence="1 4" key="2">
    <citation type="submission" date="2019-07" db="EMBL/GenBank/DDBJ databases">
        <title>Whole genome shotgun sequence of Staphylococcus gallinarum NBRC 109767.</title>
        <authorList>
            <person name="Hosoyama A."/>
            <person name="Uohara A."/>
            <person name="Ohji S."/>
            <person name="Ichikawa N."/>
        </authorList>
    </citation>
    <scope>NUCLEOTIDE SEQUENCE [LARGE SCALE GENOMIC DNA]</scope>
    <source>
        <strain evidence="1 4">NBRC 109767</strain>
    </source>
</reference>
<evidence type="ECO:0000313" key="2">
    <source>
        <dbReference type="EMBL" id="SUQ38522.1"/>
    </source>
</evidence>
<keyword evidence="4" id="KW-1185">Reference proteome</keyword>
<dbReference type="EMBL" id="UHDK01000003">
    <property type="protein sequence ID" value="SUQ38522.1"/>
    <property type="molecule type" value="Genomic_DNA"/>
</dbReference>